<sequence>MVPSTRRGKRPLEESPQATQSVAPNPSYSQPLQGVANLAPPLSQPLSAATSPPLGIEIESDDPFCTPISNTPPGTFTAVLDRGTADRKTARITQEKTVKLAAKAPDNILSDVKKDCPESVDGFENLLLSAIEDLAAACPITIGAKSPETQHIPRPFHKSQPSTKTTKNSYAEILKNICIYR</sequence>
<dbReference type="AlphaFoldDB" id="A0A0B1P8E1"/>
<evidence type="ECO:0000313" key="2">
    <source>
        <dbReference type="EMBL" id="KHJ32919.1"/>
    </source>
</evidence>
<evidence type="ECO:0000256" key="1">
    <source>
        <dbReference type="SAM" id="MobiDB-lite"/>
    </source>
</evidence>
<proteinExistence type="predicted"/>
<evidence type="ECO:0000313" key="3">
    <source>
        <dbReference type="Proteomes" id="UP000030854"/>
    </source>
</evidence>
<dbReference type="EMBL" id="JNVN01001726">
    <property type="protein sequence ID" value="KHJ32919.1"/>
    <property type="molecule type" value="Genomic_DNA"/>
</dbReference>
<comment type="caution">
    <text evidence="2">The sequence shown here is derived from an EMBL/GenBank/DDBJ whole genome shotgun (WGS) entry which is preliminary data.</text>
</comment>
<keyword evidence="3" id="KW-1185">Reference proteome</keyword>
<reference evidence="2 3" key="1">
    <citation type="journal article" date="2014" name="BMC Genomics">
        <title>Adaptive genomic structural variation in the grape powdery mildew pathogen, Erysiphe necator.</title>
        <authorList>
            <person name="Jones L."/>
            <person name="Riaz S."/>
            <person name="Morales-Cruz A."/>
            <person name="Amrine K.C."/>
            <person name="McGuire B."/>
            <person name="Gubler W.D."/>
            <person name="Walker M.A."/>
            <person name="Cantu D."/>
        </authorList>
    </citation>
    <scope>NUCLEOTIDE SEQUENCE [LARGE SCALE GENOMIC DNA]</scope>
    <source>
        <strain evidence="3">c</strain>
    </source>
</reference>
<accession>A0A0B1P8E1</accession>
<protein>
    <submittedName>
        <fullName evidence="2">Uncharacterized protein</fullName>
    </submittedName>
</protein>
<dbReference type="HOGENOM" id="CLU_1490074_0_0_1"/>
<feature type="compositionally biased region" description="Polar residues" evidence="1">
    <location>
        <begin position="16"/>
        <end position="32"/>
    </location>
</feature>
<name>A0A0B1P8E1_UNCNE</name>
<organism evidence="2 3">
    <name type="scientific">Uncinula necator</name>
    <name type="common">Grape powdery mildew</name>
    <dbReference type="NCBI Taxonomy" id="52586"/>
    <lineage>
        <taxon>Eukaryota</taxon>
        <taxon>Fungi</taxon>
        <taxon>Dikarya</taxon>
        <taxon>Ascomycota</taxon>
        <taxon>Pezizomycotina</taxon>
        <taxon>Leotiomycetes</taxon>
        <taxon>Erysiphales</taxon>
        <taxon>Erysiphaceae</taxon>
        <taxon>Erysiphe</taxon>
    </lineage>
</organism>
<feature type="region of interest" description="Disordered" evidence="1">
    <location>
        <begin position="1"/>
        <end position="79"/>
    </location>
</feature>
<gene>
    <name evidence="2" type="ORF">EV44_g2207</name>
</gene>
<dbReference type="Proteomes" id="UP000030854">
    <property type="component" value="Unassembled WGS sequence"/>
</dbReference>